<dbReference type="Proteomes" id="UP001144036">
    <property type="component" value="Unassembled WGS sequence"/>
</dbReference>
<name>A0ABT4S403_9ACTN</name>
<dbReference type="RefSeq" id="WP_270152671.1">
    <property type="nucleotide sequence ID" value="NZ_JAPNNL010000002.1"/>
</dbReference>
<reference evidence="1" key="1">
    <citation type="submission" date="2022-11" db="EMBL/GenBank/DDBJ databases">
        <title>Nonomuraea corallina sp. nov., a new species of the genus Nonomuraea isolated from sea side sediment in Thai sea.</title>
        <authorList>
            <person name="Ngamcharungchit C."/>
            <person name="Matsumoto A."/>
            <person name="Suriyachadkun C."/>
            <person name="Panbangred W."/>
            <person name="Inahashi Y."/>
            <person name="Intra B."/>
        </authorList>
    </citation>
    <scope>NUCLEOTIDE SEQUENCE</scope>
    <source>
        <strain evidence="1">MCN248</strain>
    </source>
</reference>
<accession>A0ABT4S403</accession>
<dbReference type="EMBL" id="JAPNNL010000002">
    <property type="protein sequence ID" value="MDA0631933.1"/>
    <property type="molecule type" value="Genomic_DNA"/>
</dbReference>
<sequence>MADRTAAEVARRLGAVPADDEDVAAIIDDLGPHLDRQTVVGVTEVPGGCVVSQPWGYVPHTPGVVRRLSAGTLCYGMYDNPKGGHHGTVFRDGVMEEGDTHPGGGGVYPDDPTEEILAAYLYHHHAVAYCCARTSLRLTDARGITGPPDMWLRLPEREWRN</sequence>
<protein>
    <submittedName>
        <fullName evidence="1">Uncharacterized protein</fullName>
    </submittedName>
</protein>
<organism evidence="1 2">
    <name type="scientific">Nonomuraea corallina</name>
    <dbReference type="NCBI Taxonomy" id="2989783"/>
    <lineage>
        <taxon>Bacteria</taxon>
        <taxon>Bacillati</taxon>
        <taxon>Actinomycetota</taxon>
        <taxon>Actinomycetes</taxon>
        <taxon>Streptosporangiales</taxon>
        <taxon>Streptosporangiaceae</taxon>
        <taxon>Nonomuraea</taxon>
    </lineage>
</organism>
<evidence type="ECO:0000313" key="1">
    <source>
        <dbReference type="EMBL" id="MDA0631933.1"/>
    </source>
</evidence>
<keyword evidence="2" id="KW-1185">Reference proteome</keyword>
<comment type="caution">
    <text evidence="1">The sequence shown here is derived from an EMBL/GenBank/DDBJ whole genome shotgun (WGS) entry which is preliminary data.</text>
</comment>
<evidence type="ECO:0000313" key="2">
    <source>
        <dbReference type="Proteomes" id="UP001144036"/>
    </source>
</evidence>
<proteinExistence type="predicted"/>
<gene>
    <name evidence="1" type="ORF">OUY22_00775</name>
</gene>